<dbReference type="PANTHER" id="PTHR33398:SF1">
    <property type="entry name" value="SMALL RIBOSOMAL SUBUNIT PROTEIN BS20C"/>
    <property type="match status" value="1"/>
</dbReference>
<dbReference type="GO" id="GO:0003735">
    <property type="term" value="F:structural constituent of ribosome"/>
    <property type="evidence" value="ECO:0007669"/>
    <property type="project" value="InterPro"/>
</dbReference>
<evidence type="ECO:0000313" key="10">
    <source>
        <dbReference type="EMBL" id="SMC30565.1"/>
    </source>
</evidence>
<evidence type="ECO:0000256" key="7">
    <source>
        <dbReference type="ARBA" id="ARBA00035136"/>
    </source>
</evidence>
<dbReference type="PANTHER" id="PTHR33398">
    <property type="entry name" value="30S RIBOSOMAL PROTEIN S20"/>
    <property type="match status" value="1"/>
</dbReference>
<dbReference type="STRING" id="371602.SAMN04487984_0207"/>
<evidence type="ECO:0000256" key="9">
    <source>
        <dbReference type="SAM" id="MobiDB-lite"/>
    </source>
</evidence>
<evidence type="ECO:0000256" key="2">
    <source>
        <dbReference type="ARBA" id="ARBA00007634"/>
    </source>
</evidence>
<keyword evidence="4 8" id="KW-0694">RNA-binding</keyword>
<gene>
    <name evidence="8" type="primary">rpsT</name>
    <name evidence="10" type="ORF">SAMN04487984_0207</name>
</gene>
<dbReference type="AlphaFoldDB" id="A0A1W1Y352"/>
<dbReference type="GO" id="GO:0015935">
    <property type="term" value="C:small ribosomal subunit"/>
    <property type="evidence" value="ECO:0007669"/>
    <property type="project" value="TreeGrafter"/>
</dbReference>
<dbReference type="InterPro" id="IPR036510">
    <property type="entry name" value="Ribosomal_bS20_sf"/>
</dbReference>
<name>A0A1W1Y352_9LACT</name>
<dbReference type="OrthoDB" id="9808392at2"/>
<dbReference type="Gene3D" id="1.20.58.110">
    <property type="entry name" value="Ribosomal protein S20"/>
    <property type="match status" value="1"/>
</dbReference>
<evidence type="ECO:0000256" key="8">
    <source>
        <dbReference type="HAMAP-Rule" id="MF_00500"/>
    </source>
</evidence>
<keyword evidence="11" id="KW-1185">Reference proteome</keyword>
<reference evidence="11" key="1">
    <citation type="submission" date="2017-04" db="EMBL/GenBank/DDBJ databases">
        <authorList>
            <person name="Varghese N."/>
            <person name="Submissions S."/>
        </authorList>
    </citation>
    <scope>NUCLEOTIDE SEQUENCE [LARGE SCALE GENOMIC DNA]</scope>
    <source>
        <strain evidence="11">DSM 21500</strain>
    </source>
</reference>
<accession>A0A1W1Y352</accession>
<protein>
    <recommendedName>
        <fullName evidence="7 8">Small ribosomal subunit protein bS20</fullName>
    </recommendedName>
</protein>
<sequence>MANIQSAIKRARQNDARNAHNAKLVSEMRTAKKRFETAVAEGADNQQELFNQAAKAIDQAASKNLIHNNKAARDKSRLAQKLNK</sequence>
<evidence type="ECO:0000256" key="6">
    <source>
        <dbReference type="ARBA" id="ARBA00023274"/>
    </source>
</evidence>
<proteinExistence type="inferred from homology"/>
<dbReference type="Proteomes" id="UP000243884">
    <property type="component" value="Unassembled WGS sequence"/>
</dbReference>
<dbReference type="GO" id="GO:0006412">
    <property type="term" value="P:translation"/>
    <property type="evidence" value="ECO:0007669"/>
    <property type="project" value="UniProtKB-UniRule"/>
</dbReference>
<dbReference type="HAMAP" id="MF_00500">
    <property type="entry name" value="Ribosomal_bS20"/>
    <property type="match status" value="1"/>
</dbReference>
<evidence type="ECO:0000313" key="11">
    <source>
        <dbReference type="Proteomes" id="UP000243884"/>
    </source>
</evidence>
<evidence type="ECO:0000256" key="1">
    <source>
        <dbReference type="ARBA" id="ARBA00003134"/>
    </source>
</evidence>
<feature type="region of interest" description="Disordered" evidence="9">
    <location>
        <begin position="1"/>
        <end position="21"/>
    </location>
</feature>
<comment type="similarity">
    <text evidence="2 8">Belongs to the bacterial ribosomal protein bS20 family.</text>
</comment>
<keyword evidence="5 8" id="KW-0689">Ribosomal protein</keyword>
<dbReference type="InterPro" id="IPR002583">
    <property type="entry name" value="Ribosomal_bS20"/>
</dbReference>
<keyword evidence="6 8" id="KW-0687">Ribonucleoprotein</keyword>
<evidence type="ECO:0000256" key="3">
    <source>
        <dbReference type="ARBA" id="ARBA00022730"/>
    </source>
</evidence>
<dbReference type="GO" id="GO:0005829">
    <property type="term" value="C:cytosol"/>
    <property type="evidence" value="ECO:0007669"/>
    <property type="project" value="TreeGrafter"/>
</dbReference>
<dbReference type="EMBL" id="FWXK01000001">
    <property type="protein sequence ID" value="SMC30565.1"/>
    <property type="molecule type" value="Genomic_DNA"/>
</dbReference>
<evidence type="ECO:0000256" key="4">
    <source>
        <dbReference type="ARBA" id="ARBA00022884"/>
    </source>
</evidence>
<dbReference type="SUPFAM" id="SSF46992">
    <property type="entry name" value="Ribosomal protein S20"/>
    <property type="match status" value="1"/>
</dbReference>
<dbReference type="GO" id="GO:0070181">
    <property type="term" value="F:small ribosomal subunit rRNA binding"/>
    <property type="evidence" value="ECO:0007669"/>
    <property type="project" value="TreeGrafter"/>
</dbReference>
<dbReference type="FunFam" id="1.20.58.110:FF:000001">
    <property type="entry name" value="30S ribosomal protein S20"/>
    <property type="match status" value="1"/>
</dbReference>
<dbReference type="NCBIfam" id="TIGR00029">
    <property type="entry name" value="S20"/>
    <property type="match status" value="1"/>
</dbReference>
<keyword evidence="3 8" id="KW-0699">rRNA-binding</keyword>
<dbReference type="Pfam" id="PF01649">
    <property type="entry name" value="Ribosomal_S20p"/>
    <property type="match status" value="1"/>
</dbReference>
<dbReference type="RefSeq" id="WP_084097814.1">
    <property type="nucleotide sequence ID" value="NZ_FWXK01000001.1"/>
</dbReference>
<evidence type="ECO:0000256" key="5">
    <source>
        <dbReference type="ARBA" id="ARBA00022980"/>
    </source>
</evidence>
<organism evidence="10 11">
    <name type="scientific">Aerococcus suis</name>
    <dbReference type="NCBI Taxonomy" id="371602"/>
    <lineage>
        <taxon>Bacteria</taxon>
        <taxon>Bacillati</taxon>
        <taxon>Bacillota</taxon>
        <taxon>Bacilli</taxon>
        <taxon>Lactobacillales</taxon>
        <taxon>Aerococcaceae</taxon>
        <taxon>Aerococcus</taxon>
    </lineage>
</organism>
<comment type="function">
    <text evidence="1 8">Binds directly to 16S ribosomal RNA.</text>
</comment>